<comment type="subunit">
    <text evidence="15">Homodimer. Component of a cadherin:catenin adhesion complex composed of at least of CDH26, beta-catenin/CTNNB1, alpha-catenin/CTNNA1 and p120 catenin/CTNND1.</text>
</comment>
<dbReference type="EMBL" id="OW240917">
    <property type="protein sequence ID" value="CAH2303189.1"/>
    <property type="molecule type" value="Genomic_DNA"/>
</dbReference>
<evidence type="ECO:0000256" key="15">
    <source>
        <dbReference type="ARBA" id="ARBA00062925"/>
    </source>
</evidence>
<dbReference type="CDD" id="cd11304">
    <property type="entry name" value="Cadherin_repeat"/>
    <property type="match status" value="4"/>
</dbReference>
<accession>A0AAD1WBQ7</accession>
<evidence type="ECO:0000256" key="18">
    <source>
        <dbReference type="SAM" id="Phobius"/>
    </source>
</evidence>
<comment type="function">
    <text evidence="14">Cadherins are calcium-dependent cell adhesion proteins. They preferentially interact with themselves in a homophilic manner in connecting cells; cadherins may thus contribute to the sorting of heterogeneous cell types. Ligand for integrins alpha-E/beta-7, ITGAE:ITGAB7, alpha-4/beta-7, ITGA4:ITGAB7 and alpha-4/beta-1, ITGA4:ITGAB1 through which modulates CD4(+) T cells activation.</text>
</comment>
<evidence type="ECO:0000256" key="19">
    <source>
        <dbReference type="SAM" id="SignalP"/>
    </source>
</evidence>
<evidence type="ECO:0000256" key="14">
    <source>
        <dbReference type="ARBA" id="ARBA00059993"/>
    </source>
</evidence>
<dbReference type="FunFam" id="2.60.40.60:FF:000019">
    <property type="entry name" value="Cadherin 2"/>
    <property type="match status" value="1"/>
</dbReference>
<dbReference type="AlphaFoldDB" id="A0AAD1WBQ7"/>
<dbReference type="Gene3D" id="4.10.900.10">
    <property type="entry name" value="TCF3-CBD (Catenin binding domain)"/>
    <property type="match status" value="1"/>
</dbReference>
<keyword evidence="9 17" id="KW-0106">Calcium</keyword>
<feature type="transmembrane region" description="Helical" evidence="18">
    <location>
        <begin position="610"/>
        <end position="637"/>
    </location>
</feature>
<dbReference type="PANTHER" id="PTHR24027">
    <property type="entry name" value="CADHERIN-23"/>
    <property type="match status" value="1"/>
</dbReference>
<evidence type="ECO:0000313" key="21">
    <source>
        <dbReference type="EMBL" id="CAH2303189.1"/>
    </source>
</evidence>
<dbReference type="FunFam" id="2.60.40.60:FF:000031">
    <property type="entry name" value="Cadherin 3"/>
    <property type="match status" value="1"/>
</dbReference>
<evidence type="ECO:0000256" key="11">
    <source>
        <dbReference type="ARBA" id="ARBA00022989"/>
    </source>
</evidence>
<feature type="domain" description="Cadherin" evidence="20">
    <location>
        <begin position="78"/>
        <end position="161"/>
    </location>
</feature>
<dbReference type="PROSITE" id="PS50268">
    <property type="entry name" value="CADHERIN_2"/>
    <property type="match status" value="5"/>
</dbReference>
<evidence type="ECO:0000256" key="4">
    <source>
        <dbReference type="ARBA" id="ARBA00022490"/>
    </source>
</evidence>
<feature type="domain" description="Cadherin" evidence="20">
    <location>
        <begin position="162"/>
        <end position="271"/>
    </location>
</feature>
<evidence type="ECO:0000256" key="12">
    <source>
        <dbReference type="ARBA" id="ARBA00023136"/>
    </source>
</evidence>
<feature type="signal peptide" evidence="19">
    <location>
        <begin position="1"/>
        <end position="20"/>
    </location>
</feature>
<dbReference type="GO" id="GO:0044331">
    <property type="term" value="P:cell-cell adhesion mediated by cadherin"/>
    <property type="evidence" value="ECO:0007669"/>
    <property type="project" value="TreeGrafter"/>
</dbReference>
<dbReference type="GO" id="GO:0016477">
    <property type="term" value="P:cell migration"/>
    <property type="evidence" value="ECO:0007669"/>
    <property type="project" value="TreeGrafter"/>
</dbReference>
<dbReference type="Pfam" id="PF00028">
    <property type="entry name" value="Cadherin"/>
    <property type="match status" value="2"/>
</dbReference>
<dbReference type="InterPro" id="IPR039808">
    <property type="entry name" value="Cadherin"/>
</dbReference>
<dbReference type="GO" id="GO:0034332">
    <property type="term" value="P:adherens junction organization"/>
    <property type="evidence" value="ECO:0007669"/>
    <property type="project" value="TreeGrafter"/>
</dbReference>
<dbReference type="FunFam" id="2.60.40.60:FF:000011">
    <property type="entry name" value="Cadherin 1"/>
    <property type="match status" value="1"/>
</dbReference>
<keyword evidence="10" id="KW-0130">Cell adhesion</keyword>
<dbReference type="GO" id="GO:0016339">
    <property type="term" value="P:calcium-dependent cell-cell adhesion via plasma membrane cell adhesion molecules"/>
    <property type="evidence" value="ECO:0007669"/>
    <property type="project" value="TreeGrafter"/>
</dbReference>
<keyword evidence="4" id="KW-0963">Cytoplasm</keyword>
<dbReference type="InterPro" id="IPR002126">
    <property type="entry name" value="Cadherin-like_dom"/>
</dbReference>
<keyword evidence="22" id="KW-1185">Reference proteome</keyword>
<dbReference type="PRINTS" id="PR00205">
    <property type="entry name" value="CADHERIN"/>
</dbReference>
<keyword evidence="11 18" id="KW-1133">Transmembrane helix</keyword>
<keyword evidence="13" id="KW-0325">Glycoprotein</keyword>
<dbReference type="PANTHER" id="PTHR24027:SF78">
    <property type="entry name" value="CADHERIN-LIKE PROTEIN 26"/>
    <property type="match status" value="1"/>
</dbReference>
<proteinExistence type="predicted"/>
<evidence type="ECO:0000256" key="1">
    <source>
        <dbReference type="ARBA" id="ARBA00004251"/>
    </source>
</evidence>
<dbReference type="FunFam" id="2.60.40.60:FF:000095">
    <property type="entry name" value="Cadherin 13"/>
    <property type="match status" value="1"/>
</dbReference>
<dbReference type="Proteomes" id="UP001295444">
    <property type="component" value="Chromosome 06"/>
</dbReference>
<evidence type="ECO:0000256" key="10">
    <source>
        <dbReference type="ARBA" id="ARBA00022889"/>
    </source>
</evidence>
<comment type="subcellular location">
    <subcellularLocation>
        <location evidence="1">Cell membrane</location>
        <topology evidence="1">Single-pass type I membrane protein</topology>
    </subcellularLocation>
    <subcellularLocation>
        <location evidence="2">Cytoplasm</location>
    </subcellularLocation>
</comment>
<dbReference type="GO" id="GO:0016342">
    <property type="term" value="C:catenin complex"/>
    <property type="evidence" value="ECO:0007669"/>
    <property type="project" value="TreeGrafter"/>
</dbReference>
<dbReference type="GO" id="GO:0007043">
    <property type="term" value="P:cell-cell junction assembly"/>
    <property type="evidence" value="ECO:0007669"/>
    <property type="project" value="TreeGrafter"/>
</dbReference>
<evidence type="ECO:0000313" key="22">
    <source>
        <dbReference type="Proteomes" id="UP001295444"/>
    </source>
</evidence>
<dbReference type="InterPro" id="IPR015919">
    <property type="entry name" value="Cadherin-like_sf"/>
</dbReference>
<dbReference type="GO" id="GO:0000902">
    <property type="term" value="P:cell morphogenesis"/>
    <property type="evidence" value="ECO:0007669"/>
    <property type="project" value="TreeGrafter"/>
</dbReference>
<evidence type="ECO:0000256" key="2">
    <source>
        <dbReference type="ARBA" id="ARBA00004496"/>
    </source>
</evidence>
<dbReference type="GO" id="GO:0005912">
    <property type="term" value="C:adherens junction"/>
    <property type="evidence" value="ECO:0007669"/>
    <property type="project" value="TreeGrafter"/>
</dbReference>
<dbReference type="SUPFAM" id="SSF49313">
    <property type="entry name" value="Cadherin-like"/>
    <property type="match status" value="5"/>
</dbReference>
<dbReference type="InterPro" id="IPR020894">
    <property type="entry name" value="Cadherin_CS"/>
</dbReference>
<evidence type="ECO:0000256" key="7">
    <source>
        <dbReference type="ARBA" id="ARBA00022729"/>
    </source>
</evidence>
<feature type="chain" id="PRO_5041998035" description="Cadherin-like protein 26" evidence="19">
    <location>
        <begin position="21"/>
        <end position="839"/>
    </location>
</feature>
<feature type="domain" description="Cadherin" evidence="20">
    <location>
        <begin position="517"/>
        <end position="609"/>
    </location>
</feature>
<dbReference type="Gene3D" id="2.60.40.60">
    <property type="entry name" value="Cadherins"/>
    <property type="match status" value="5"/>
</dbReference>
<sequence>MNIFHLFLLLMVIVITTSEGKQGADVAIRRDVVKRSLIPADSLRPLRRTKRRWVLTTFVLKENDGGKFPKVAGDLFNDQAVNMSIKYLISGPGVDVAPEIGLFTIDDQTGRVFVHRTIDREKTPLFVICFDAAERSTGLIVDRSLIFNIEVEDVNDNIPVFTKPVYEISMKETGNLDNPIMQVMADDYDKQGTPNAEVTYSVLTVMPALPSVKFTIDPKHGLIRGQGCLNYETANVIKIIVGARDGGEPSLSSTATVILQIKDGNNHLPVLPTPNYNLTVKEGEVIKELLRIKVEDKDLPHTPAWQAKFKLLTGNENNNYNLTTDPITNEGVLDIIKPLDFEGTPYKTLQISVENEEPLFVCDKTKLRLSTSPALSNGTITILVKDINDAPIFHPPSQTVREKEGLKSGTVITKVNATDPDKVPNKIRYKIGHDPAGWVTVDELTGEVKTVQVLDRESPEVKGNLYTVVVLAVDDGEPPQTGSSTVSLYLSDLNDNIPKLVTPYVEQCESLSKQPFTVQAEDSDIDPFSGPFTFELGDTSRALQETWKVGRSTGDSVELSMLQNMPRGNYTVPLTIFDRQGSGSTQTLYVRICACPDGVTCEKMQPPEHYMGGGAIGIIFAALLLFLLALCLLMCFVCSSGKKQRGAFLPYDEGNQTLIKYNEEGGSVLSQTSPAVLVANGNGNMEFMTKDKGAVGHPAPIQRVQSEFWERNGAGMFAAGSKQTQTTQNEVYGQSPGLKSQMENSSYTLNSKYLKSGSIRNAGLDVFVERVGEMLNHRLQDFLDVDDMTYRPRTYGYEGELQRAGSVGSFSIPDSDNDLTFLDDLDPKFSTLGEICQMK</sequence>
<protein>
    <recommendedName>
        <fullName evidence="16">Cadherin-like protein 26</fullName>
    </recommendedName>
</protein>
<name>A0AAD1WBQ7_PELCU</name>
<keyword evidence="5 18" id="KW-0812">Transmembrane</keyword>
<dbReference type="SMART" id="SM00112">
    <property type="entry name" value="CA"/>
    <property type="match status" value="4"/>
</dbReference>
<feature type="domain" description="Cadherin" evidence="20">
    <location>
        <begin position="272"/>
        <end position="393"/>
    </location>
</feature>
<evidence type="ECO:0000259" key="20">
    <source>
        <dbReference type="PROSITE" id="PS50268"/>
    </source>
</evidence>
<dbReference type="FunFam" id="2.60.40.60:FF:000158">
    <property type="entry name" value="Dachsous cadherin-related 1"/>
    <property type="match status" value="1"/>
</dbReference>
<dbReference type="InterPro" id="IPR027397">
    <property type="entry name" value="Catenin-bd_sf"/>
</dbReference>
<reference evidence="21" key="1">
    <citation type="submission" date="2022-03" db="EMBL/GenBank/DDBJ databases">
        <authorList>
            <person name="Alioto T."/>
            <person name="Alioto T."/>
            <person name="Gomez Garrido J."/>
        </authorList>
    </citation>
    <scope>NUCLEOTIDE SEQUENCE</scope>
</reference>
<dbReference type="GO" id="GO:0007156">
    <property type="term" value="P:homophilic cell adhesion via plasma membrane adhesion molecules"/>
    <property type="evidence" value="ECO:0007669"/>
    <property type="project" value="InterPro"/>
</dbReference>
<dbReference type="GO" id="GO:0008013">
    <property type="term" value="F:beta-catenin binding"/>
    <property type="evidence" value="ECO:0007669"/>
    <property type="project" value="TreeGrafter"/>
</dbReference>
<dbReference type="GO" id="GO:0005737">
    <property type="term" value="C:cytoplasm"/>
    <property type="evidence" value="ECO:0007669"/>
    <property type="project" value="UniProtKB-SubCell"/>
</dbReference>
<gene>
    <name evidence="21" type="ORF">PECUL_23A025005</name>
</gene>
<organism evidence="21 22">
    <name type="scientific">Pelobates cultripes</name>
    <name type="common">Western spadefoot toad</name>
    <dbReference type="NCBI Taxonomy" id="61616"/>
    <lineage>
        <taxon>Eukaryota</taxon>
        <taxon>Metazoa</taxon>
        <taxon>Chordata</taxon>
        <taxon>Craniata</taxon>
        <taxon>Vertebrata</taxon>
        <taxon>Euteleostomi</taxon>
        <taxon>Amphibia</taxon>
        <taxon>Batrachia</taxon>
        <taxon>Anura</taxon>
        <taxon>Pelobatoidea</taxon>
        <taxon>Pelobatidae</taxon>
        <taxon>Pelobates</taxon>
    </lineage>
</organism>
<dbReference type="GO" id="GO:0005509">
    <property type="term" value="F:calcium ion binding"/>
    <property type="evidence" value="ECO:0007669"/>
    <property type="project" value="UniProtKB-UniRule"/>
</dbReference>
<keyword evidence="3" id="KW-1003">Cell membrane</keyword>
<evidence type="ECO:0000256" key="5">
    <source>
        <dbReference type="ARBA" id="ARBA00022692"/>
    </source>
</evidence>
<keyword evidence="6" id="KW-0479">Metal-binding</keyword>
<keyword evidence="12 18" id="KW-0472">Membrane</keyword>
<evidence type="ECO:0000256" key="6">
    <source>
        <dbReference type="ARBA" id="ARBA00022723"/>
    </source>
</evidence>
<dbReference type="GO" id="GO:0045296">
    <property type="term" value="F:cadherin binding"/>
    <property type="evidence" value="ECO:0007669"/>
    <property type="project" value="TreeGrafter"/>
</dbReference>
<keyword evidence="7 19" id="KW-0732">Signal</keyword>
<evidence type="ECO:0000256" key="3">
    <source>
        <dbReference type="ARBA" id="ARBA00022475"/>
    </source>
</evidence>
<evidence type="ECO:0000256" key="8">
    <source>
        <dbReference type="ARBA" id="ARBA00022737"/>
    </source>
</evidence>
<evidence type="ECO:0000256" key="9">
    <source>
        <dbReference type="ARBA" id="ARBA00022837"/>
    </source>
</evidence>
<evidence type="ECO:0000256" key="16">
    <source>
        <dbReference type="ARBA" id="ARBA00069031"/>
    </source>
</evidence>
<evidence type="ECO:0000256" key="13">
    <source>
        <dbReference type="ARBA" id="ARBA00023180"/>
    </source>
</evidence>
<dbReference type="PROSITE" id="PS00232">
    <property type="entry name" value="CADHERIN_1"/>
    <property type="match status" value="1"/>
</dbReference>
<feature type="domain" description="Cadherin" evidence="20">
    <location>
        <begin position="394"/>
        <end position="500"/>
    </location>
</feature>
<keyword evidence="8" id="KW-0677">Repeat</keyword>
<evidence type="ECO:0000256" key="17">
    <source>
        <dbReference type="PROSITE-ProRule" id="PRU00043"/>
    </source>
</evidence>